<sequence length="78" mass="9382">MERRGDVSMHRRHEMNDTIKKGDMKRGERRTRGLIVEDDEKGDINTQADAFIRNFKNQLRVQREESFKRYQEMIARGV</sequence>
<evidence type="ECO:0000313" key="2">
    <source>
        <dbReference type="Proteomes" id="UP001163603"/>
    </source>
</evidence>
<organism evidence="1 2">
    <name type="scientific">Pistacia integerrima</name>
    <dbReference type="NCBI Taxonomy" id="434235"/>
    <lineage>
        <taxon>Eukaryota</taxon>
        <taxon>Viridiplantae</taxon>
        <taxon>Streptophyta</taxon>
        <taxon>Embryophyta</taxon>
        <taxon>Tracheophyta</taxon>
        <taxon>Spermatophyta</taxon>
        <taxon>Magnoliopsida</taxon>
        <taxon>eudicotyledons</taxon>
        <taxon>Gunneridae</taxon>
        <taxon>Pentapetalae</taxon>
        <taxon>rosids</taxon>
        <taxon>malvids</taxon>
        <taxon>Sapindales</taxon>
        <taxon>Anacardiaceae</taxon>
        <taxon>Pistacia</taxon>
    </lineage>
</organism>
<gene>
    <name evidence="1" type="ORF">Pint_31366</name>
</gene>
<dbReference type="Proteomes" id="UP001163603">
    <property type="component" value="Chromosome 11"/>
</dbReference>
<dbReference type="EMBL" id="CM047746">
    <property type="protein sequence ID" value="KAJ0020570.1"/>
    <property type="molecule type" value="Genomic_DNA"/>
</dbReference>
<keyword evidence="2" id="KW-1185">Reference proteome</keyword>
<name>A0ACC0XQ15_9ROSI</name>
<proteinExistence type="predicted"/>
<protein>
    <submittedName>
        <fullName evidence="1">Uncharacterized protein</fullName>
    </submittedName>
</protein>
<reference evidence="2" key="1">
    <citation type="journal article" date="2023" name="G3 (Bethesda)">
        <title>Genome assembly and association tests identify interacting loci associated with vigor, precocity, and sex in interspecific pistachio rootstocks.</title>
        <authorList>
            <person name="Palmer W."/>
            <person name="Jacygrad E."/>
            <person name="Sagayaradj S."/>
            <person name="Cavanaugh K."/>
            <person name="Han R."/>
            <person name="Bertier L."/>
            <person name="Beede B."/>
            <person name="Kafkas S."/>
            <person name="Golino D."/>
            <person name="Preece J."/>
            <person name="Michelmore R."/>
        </authorList>
    </citation>
    <scope>NUCLEOTIDE SEQUENCE [LARGE SCALE GENOMIC DNA]</scope>
</reference>
<evidence type="ECO:0000313" key="1">
    <source>
        <dbReference type="EMBL" id="KAJ0020570.1"/>
    </source>
</evidence>
<accession>A0ACC0XQ15</accession>
<comment type="caution">
    <text evidence="1">The sequence shown here is derived from an EMBL/GenBank/DDBJ whole genome shotgun (WGS) entry which is preliminary data.</text>
</comment>